<evidence type="ECO:0000313" key="3">
    <source>
        <dbReference type="Proteomes" id="UP000006589"/>
    </source>
</evidence>
<dbReference type="KEGG" id="mrd:Mrad2831_2272"/>
<dbReference type="EMBL" id="CP001001">
    <property type="protein sequence ID" value="ACB24267.1"/>
    <property type="molecule type" value="Genomic_DNA"/>
</dbReference>
<gene>
    <name evidence="2" type="ordered locus">Mrad2831_2272</name>
</gene>
<name>B1LXR0_METRJ</name>
<dbReference type="Proteomes" id="UP000006589">
    <property type="component" value="Chromosome"/>
</dbReference>
<feature type="chain" id="PRO_5002766040" evidence="1">
    <location>
        <begin position="33"/>
        <end position="105"/>
    </location>
</feature>
<sequence length="105" mass="11310">MVRNAGRDIGPRSALMRSLALSCVLAVASVTAALPDAESARPAQERFAQERPLADAVFVRPLYGTYRHCGGSCLKSGELSWFCFARQSCYLSCATAPPRMKCAVP</sequence>
<dbReference type="eggNOG" id="ENOG5032C3C">
    <property type="taxonomic scope" value="Bacteria"/>
</dbReference>
<dbReference type="HOGENOM" id="CLU_187616_0_0_5"/>
<feature type="signal peptide" evidence="1">
    <location>
        <begin position="1"/>
        <end position="32"/>
    </location>
</feature>
<proteinExistence type="predicted"/>
<dbReference type="AlphaFoldDB" id="B1LXR0"/>
<accession>B1LXR0</accession>
<reference evidence="2 3" key="1">
    <citation type="submission" date="2008-03" db="EMBL/GenBank/DDBJ databases">
        <title>Complete sequence of chromosome of Methylobacterium radiotolerans JCM 2831.</title>
        <authorList>
            <consortium name="US DOE Joint Genome Institute"/>
            <person name="Copeland A."/>
            <person name="Lucas S."/>
            <person name="Lapidus A."/>
            <person name="Glavina del Rio T."/>
            <person name="Dalin E."/>
            <person name="Tice H."/>
            <person name="Bruce D."/>
            <person name="Goodwin L."/>
            <person name="Pitluck S."/>
            <person name="Kiss H."/>
            <person name="Brettin T."/>
            <person name="Detter J.C."/>
            <person name="Han C."/>
            <person name="Kuske C.R."/>
            <person name="Schmutz J."/>
            <person name="Larimer F."/>
            <person name="Land M."/>
            <person name="Hauser L."/>
            <person name="Kyrpides N."/>
            <person name="Mikhailova N."/>
            <person name="Marx C.J."/>
            <person name="Richardson P."/>
        </authorList>
    </citation>
    <scope>NUCLEOTIDE SEQUENCE [LARGE SCALE GENOMIC DNA]</scope>
    <source>
        <strain evidence="3">ATCC 27329 / DSM 1819 / JCM 2831 / NBRC 15690 / NCIMB 10815 / 0-1</strain>
    </source>
</reference>
<evidence type="ECO:0000256" key="1">
    <source>
        <dbReference type="SAM" id="SignalP"/>
    </source>
</evidence>
<keyword evidence="1" id="KW-0732">Signal</keyword>
<evidence type="ECO:0000313" key="2">
    <source>
        <dbReference type="EMBL" id="ACB24267.1"/>
    </source>
</evidence>
<organism evidence="2 3">
    <name type="scientific">Methylobacterium radiotolerans (strain ATCC 27329 / DSM 1819 / JCM 2831 / NBRC 15690 / NCIMB 10815 / 0-1)</name>
    <dbReference type="NCBI Taxonomy" id="426355"/>
    <lineage>
        <taxon>Bacteria</taxon>
        <taxon>Pseudomonadati</taxon>
        <taxon>Pseudomonadota</taxon>
        <taxon>Alphaproteobacteria</taxon>
        <taxon>Hyphomicrobiales</taxon>
        <taxon>Methylobacteriaceae</taxon>
        <taxon>Methylobacterium</taxon>
    </lineage>
</organism>
<protein>
    <submittedName>
        <fullName evidence="2">Uncharacterized protein</fullName>
    </submittedName>
</protein>